<accession>A0A2P5E9K9</accession>
<evidence type="ECO:0000313" key="2">
    <source>
        <dbReference type="EMBL" id="PON82242.1"/>
    </source>
</evidence>
<dbReference type="Proteomes" id="UP000237000">
    <property type="component" value="Unassembled WGS sequence"/>
</dbReference>
<name>A0A2P5E9K9_TREOI</name>
<keyword evidence="1" id="KW-1133">Transmembrane helix</keyword>
<gene>
    <name evidence="2" type="ORF">TorRG33x02_219440</name>
</gene>
<evidence type="ECO:0000256" key="1">
    <source>
        <dbReference type="SAM" id="Phobius"/>
    </source>
</evidence>
<dbReference type="EMBL" id="JXTC01000198">
    <property type="protein sequence ID" value="PON82242.1"/>
    <property type="molecule type" value="Genomic_DNA"/>
</dbReference>
<keyword evidence="1" id="KW-0812">Transmembrane</keyword>
<keyword evidence="3" id="KW-1185">Reference proteome</keyword>
<feature type="non-terminal residue" evidence="2">
    <location>
        <position position="1"/>
    </location>
</feature>
<reference evidence="3" key="1">
    <citation type="submission" date="2016-06" db="EMBL/GenBank/DDBJ databases">
        <title>Parallel loss of symbiosis genes in relatives of nitrogen-fixing non-legume Parasponia.</title>
        <authorList>
            <person name="Van Velzen R."/>
            <person name="Holmer R."/>
            <person name="Bu F."/>
            <person name="Rutten L."/>
            <person name="Van Zeijl A."/>
            <person name="Liu W."/>
            <person name="Santuari L."/>
            <person name="Cao Q."/>
            <person name="Sharma T."/>
            <person name="Shen D."/>
            <person name="Roswanjaya Y."/>
            <person name="Wardhani T."/>
            <person name="Kalhor M.S."/>
            <person name="Jansen J."/>
            <person name="Van den Hoogen J."/>
            <person name="Gungor B."/>
            <person name="Hartog M."/>
            <person name="Hontelez J."/>
            <person name="Verver J."/>
            <person name="Yang W.-C."/>
            <person name="Schijlen E."/>
            <person name="Repin R."/>
            <person name="Schilthuizen M."/>
            <person name="Schranz E."/>
            <person name="Heidstra R."/>
            <person name="Miyata K."/>
            <person name="Fedorova E."/>
            <person name="Kohlen W."/>
            <person name="Bisseling T."/>
            <person name="Smit S."/>
            <person name="Geurts R."/>
        </authorList>
    </citation>
    <scope>NUCLEOTIDE SEQUENCE [LARGE SCALE GENOMIC DNA]</scope>
    <source>
        <strain evidence="3">cv. RG33-2</strain>
    </source>
</reference>
<evidence type="ECO:0000313" key="3">
    <source>
        <dbReference type="Proteomes" id="UP000237000"/>
    </source>
</evidence>
<comment type="caution">
    <text evidence="2">The sequence shown here is derived from an EMBL/GenBank/DDBJ whole genome shotgun (WGS) entry which is preliminary data.</text>
</comment>
<feature type="transmembrane region" description="Helical" evidence="1">
    <location>
        <begin position="20"/>
        <end position="36"/>
    </location>
</feature>
<keyword evidence="1" id="KW-0472">Membrane</keyword>
<dbReference type="InParanoid" id="A0A2P5E9K9"/>
<organism evidence="2 3">
    <name type="scientific">Trema orientale</name>
    <name type="common">Charcoal tree</name>
    <name type="synonym">Celtis orientalis</name>
    <dbReference type="NCBI Taxonomy" id="63057"/>
    <lineage>
        <taxon>Eukaryota</taxon>
        <taxon>Viridiplantae</taxon>
        <taxon>Streptophyta</taxon>
        <taxon>Embryophyta</taxon>
        <taxon>Tracheophyta</taxon>
        <taxon>Spermatophyta</taxon>
        <taxon>Magnoliopsida</taxon>
        <taxon>eudicotyledons</taxon>
        <taxon>Gunneridae</taxon>
        <taxon>Pentapetalae</taxon>
        <taxon>rosids</taxon>
        <taxon>fabids</taxon>
        <taxon>Rosales</taxon>
        <taxon>Cannabaceae</taxon>
        <taxon>Trema</taxon>
    </lineage>
</organism>
<sequence length="37" mass="4523">RQNGISIIERRFKNCSSKWSIIFSFQYFILNSYYILS</sequence>
<dbReference type="AlphaFoldDB" id="A0A2P5E9K9"/>
<protein>
    <submittedName>
        <fullName evidence="2">Uncharacterized protein</fullName>
    </submittedName>
</protein>
<proteinExistence type="predicted"/>